<dbReference type="GO" id="GO:0012505">
    <property type="term" value="C:endomembrane system"/>
    <property type="evidence" value="ECO:0007669"/>
    <property type="project" value="UniProtKB-SubCell"/>
</dbReference>
<comment type="subcellular location">
    <subcellularLocation>
        <location evidence="1">Endomembrane system</location>
        <topology evidence="1">Multi-pass membrane protein</topology>
    </subcellularLocation>
</comment>
<dbReference type="PANTHER" id="PTHR24223">
    <property type="entry name" value="ATP-BINDING CASSETTE SUB-FAMILY C"/>
    <property type="match status" value="1"/>
</dbReference>
<keyword evidence="2" id="KW-0677">Repeat</keyword>
<evidence type="ECO:0000256" key="2">
    <source>
        <dbReference type="ARBA" id="ARBA00022737"/>
    </source>
</evidence>
<protein>
    <submittedName>
        <fullName evidence="5">Uncharacterized protein</fullName>
    </submittedName>
</protein>
<dbReference type="EMBL" id="VJMH01001310">
    <property type="protein sequence ID" value="KAF0712339.1"/>
    <property type="molecule type" value="Genomic_DNA"/>
</dbReference>
<keyword evidence="3" id="KW-0547">Nucleotide-binding</keyword>
<reference evidence="5" key="1">
    <citation type="submission" date="2019-06" db="EMBL/GenBank/DDBJ databases">
        <title>Genomics analysis of Aphanomyces spp. identifies a new class of oomycete effector associated with host adaptation.</title>
        <authorList>
            <person name="Gaulin E."/>
        </authorList>
    </citation>
    <scope>NUCLEOTIDE SEQUENCE</scope>
    <source>
        <strain evidence="5">CBS 578.67</strain>
    </source>
</reference>
<dbReference type="SUPFAM" id="SSF52540">
    <property type="entry name" value="P-loop containing nucleoside triphosphate hydrolases"/>
    <property type="match status" value="1"/>
</dbReference>
<feature type="non-terminal residue" evidence="5">
    <location>
        <position position="260"/>
    </location>
</feature>
<dbReference type="InterPro" id="IPR050173">
    <property type="entry name" value="ABC_transporter_C-like"/>
</dbReference>
<organism evidence="5">
    <name type="scientific">Aphanomyces stellatus</name>
    <dbReference type="NCBI Taxonomy" id="120398"/>
    <lineage>
        <taxon>Eukaryota</taxon>
        <taxon>Sar</taxon>
        <taxon>Stramenopiles</taxon>
        <taxon>Oomycota</taxon>
        <taxon>Saprolegniomycetes</taxon>
        <taxon>Saprolegniales</taxon>
        <taxon>Verrucalvaceae</taxon>
        <taxon>Aphanomyces</taxon>
    </lineage>
</organism>
<feature type="non-terminal residue" evidence="5">
    <location>
        <position position="1"/>
    </location>
</feature>
<comment type="caution">
    <text evidence="5">The sequence shown here is derived from an EMBL/GenBank/DDBJ whole genome shotgun (WGS) entry which is preliminary data.</text>
</comment>
<gene>
    <name evidence="5" type="ORF">As57867_004850</name>
</gene>
<dbReference type="InterPro" id="IPR027417">
    <property type="entry name" value="P-loop_NTPase"/>
</dbReference>
<dbReference type="GO" id="GO:0005524">
    <property type="term" value="F:ATP binding"/>
    <property type="evidence" value="ECO:0007669"/>
    <property type="project" value="UniProtKB-KW"/>
</dbReference>
<evidence type="ECO:0000313" key="5">
    <source>
        <dbReference type="EMBL" id="KAF0712339.1"/>
    </source>
</evidence>
<dbReference type="GO" id="GO:0042626">
    <property type="term" value="F:ATPase-coupled transmembrane transporter activity"/>
    <property type="evidence" value="ECO:0007669"/>
    <property type="project" value="TreeGrafter"/>
</dbReference>
<dbReference type="Gene3D" id="3.40.50.300">
    <property type="entry name" value="P-loop containing nucleotide triphosphate hydrolases"/>
    <property type="match status" value="1"/>
</dbReference>
<evidence type="ECO:0000256" key="4">
    <source>
        <dbReference type="ARBA" id="ARBA00022840"/>
    </source>
</evidence>
<evidence type="ECO:0000256" key="3">
    <source>
        <dbReference type="ARBA" id="ARBA00022741"/>
    </source>
</evidence>
<evidence type="ECO:0000256" key="1">
    <source>
        <dbReference type="ARBA" id="ARBA00004127"/>
    </source>
</evidence>
<dbReference type="OrthoDB" id="201048at2759"/>
<name>A0A6A4ZU51_9STRA</name>
<dbReference type="PANTHER" id="PTHR24223:SF443">
    <property type="entry name" value="MULTIDRUG-RESISTANCE LIKE PROTEIN 1, ISOFORM I"/>
    <property type="match status" value="1"/>
</dbReference>
<keyword evidence="4" id="KW-0067">ATP-binding</keyword>
<proteinExistence type="predicted"/>
<accession>A0A6A4ZU51</accession>
<dbReference type="GO" id="GO:0016020">
    <property type="term" value="C:membrane"/>
    <property type="evidence" value="ECO:0007669"/>
    <property type="project" value="TreeGrafter"/>
</dbReference>
<sequence>DRTEIGSKGVNVSGGQKARISLARAAYSEADIFILDSPLSAVDAIVQNEIFTKCFLGLLRNKTIFLVTHSPEIIASPYVDRTIEVKDGQLIEVINTDKQDADILIPAYKARNLSSDVVELEEAVSDDASAPLQYMDGLISPSLKSPFGANVEEHMFTPFDENQPQTYNENDTRGKLVVAEERESGRVSQEVFLAYFNAVGGWTTVLTIMAIQCLWQGLQVASDLWLSAWTSTGATLTTDEFQAHAQLNISVYSALAIGSS</sequence>
<dbReference type="AlphaFoldDB" id="A0A6A4ZU51"/>